<dbReference type="Gene3D" id="2.30.30.100">
    <property type="match status" value="2"/>
</dbReference>
<dbReference type="RefSeq" id="WP_272095779.1">
    <property type="nucleotide sequence ID" value="NZ_JAQNDK010000001.1"/>
</dbReference>
<proteinExistence type="predicted"/>
<dbReference type="InterPro" id="IPR028994">
    <property type="entry name" value="Integrin_alpha_N"/>
</dbReference>
<gene>
    <name evidence="2" type="ORF">POL72_14340</name>
</gene>
<dbReference type="SUPFAM" id="SSF69318">
    <property type="entry name" value="Integrin alpha N-terminal domain"/>
    <property type="match status" value="1"/>
</dbReference>
<keyword evidence="3" id="KW-1185">Reference proteome</keyword>
<comment type="caution">
    <text evidence="2">The sequence shown here is derived from an EMBL/GenBank/DDBJ whole genome shotgun (WGS) entry which is preliminary data.</text>
</comment>
<protein>
    <submittedName>
        <fullName evidence="2">VCBS repeat-containing protein</fullName>
    </submittedName>
</protein>
<keyword evidence="1" id="KW-0732">Signal</keyword>
<organism evidence="2 3">
    <name type="scientific">Sorangium atrum</name>
    <dbReference type="NCBI Taxonomy" id="2995308"/>
    <lineage>
        <taxon>Bacteria</taxon>
        <taxon>Pseudomonadati</taxon>
        <taxon>Myxococcota</taxon>
        <taxon>Polyangia</taxon>
        <taxon>Polyangiales</taxon>
        <taxon>Polyangiaceae</taxon>
        <taxon>Sorangium</taxon>
    </lineage>
</organism>
<dbReference type="Pfam" id="PF13517">
    <property type="entry name" value="FG-GAP_3"/>
    <property type="match status" value="3"/>
</dbReference>
<dbReference type="InterPro" id="IPR013517">
    <property type="entry name" value="FG-GAP"/>
</dbReference>
<name>A0ABT5C161_9BACT</name>
<dbReference type="EMBL" id="JAQNDK010000001">
    <property type="protein sequence ID" value="MDC0678921.1"/>
    <property type="molecule type" value="Genomic_DNA"/>
</dbReference>
<sequence>MTCTASDQCHVAGTCDPQTGLCSNPVAPDGAGCDDGDACTPTDTCQAGTCTSGNPVTCTASDECHVAGTCDSSSGVCSNPNAPDGIYCSTGICETGACYVPTLSFQASQSYAAGNRPAGVATGDVNGDGNRDLVVINVVGADASVLLGNGDGTLTAAAPVGGIGTNPGGVALADLDGDGKLDLLVGGFNVPGIGGLRVLLGNGDGTFQAPVLYAVGNQPTSVQVADFNGDGKLDVVTSNFVGSSLSVLLGNGDGTLQSATNYSAPGANTPNDVAVADVNGDGKLDLISANANGQTLSVWLGNGDGTFQPAIVFPSGGSFPDAVAVGDLNGDGKLDLATTNYFANTVSVLINQSF</sequence>
<evidence type="ECO:0000313" key="2">
    <source>
        <dbReference type="EMBL" id="MDC0678921.1"/>
    </source>
</evidence>
<dbReference type="Proteomes" id="UP001217485">
    <property type="component" value="Unassembled WGS sequence"/>
</dbReference>
<dbReference type="PANTHER" id="PTHR46580">
    <property type="entry name" value="SENSOR KINASE-RELATED"/>
    <property type="match status" value="1"/>
</dbReference>
<reference evidence="2 3" key="1">
    <citation type="submission" date="2023-01" db="EMBL/GenBank/DDBJ databases">
        <title>Minimal conservation of predation-associated metabolite biosynthetic gene clusters underscores biosynthetic potential of Myxococcota including descriptions for ten novel species: Archangium lansinium sp. nov., Myxococcus landrumus sp. nov., Nannocystis bai.</title>
        <authorList>
            <person name="Ahearne A."/>
            <person name="Stevens C."/>
            <person name="Dowd S."/>
        </authorList>
    </citation>
    <scope>NUCLEOTIDE SEQUENCE [LARGE SCALE GENOMIC DNA]</scope>
    <source>
        <strain evidence="2 3">WIWO2</strain>
    </source>
</reference>
<evidence type="ECO:0000313" key="3">
    <source>
        <dbReference type="Proteomes" id="UP001217485"/>
    </source>
</evidence>
<accession>A0ABT5C161</accession>
<dbReference type="Gene3D" id="2.130.10.130">
    <property type="entry name" value="Integrin alpha, N-terminal"/>
    <property type="match status" value="1"/>
</dbReference>
<dbReference type="PANTHER" id="PTHR46580:SF2">
    <property type="entry name" value="MAM DOMAIN-CONTAINING PROTEIN"/>
    <property type="match status" value="1"/>
</dbReference>
<evidence type="ECO:0000256" key="1">
    <source>
        <dbReference type="ARBA" id="ARBA00022729"/>
    </source>
</evidence>